<evidence type="ECO:0000313" key="6">
    <source>
        <dbReference type="Proteomes" id="UP000235994"/>
    </source>
</evidence>
<dbReference type="GO" id="GO:0003677">
    <property type="term" value="F:DNA binding"/>
    <property type="evidence" value="ECO:0007669"/>
    <property type="project" value="UniProtKB-KW"/>
</dbReference>
<dbReference type="InterPro" id="IPR000792">
    <property type="entry name" value="Tscrpt_reg_LuxR_C"/>
</dbReference>
<evidence type="ECO:0000259" key="4">
    <source>
        <dbReference type="PROSITE" id="PS50043"/>
    </source>
</evidence>
<dbReference type="SUPFAM" id="SSF46894">
    <property type="entry name" value="C-terminal effector domain of the bipartite response regulators"/>
    <property type="match status" value="1"/>
</dbReference>
<dbReference type="RefSeq" id="WP_102771708.1">
    <property type="nucleotide sequence ID" value="NZ_POQS01000001.1"/>
</dbReference>
<dbReference type="SMART" id="SM00421">
    <property type="entry name" value="HTH_LUXR"/>
    <property type="match status" value="1"/>
</dbReference>
<dbReference type="PROSITE" id="PS50043">
    <property type="entry name" value="HTH_LUXR_2"/>
    <property type="match status" value="1"/>
</dbReference>
<evidence type="ECO:0000256" key="2">
    <source>
        <dbReference type="ARBA" id="ARBA00023125"/>
    </source>
</evidence>
<dbReference type="EMBL" id="POQS01000001">
    <property type="protein sequence ID" value="PND35789.1"/>
    <property type="molecule type" value="Genomic_DNA"/>
</dbReference>
<dbReference type="Pfam" id="PF17874">
    <property type="entry name" value="TPR_MalT"/>
    <property type="match status" value="1"/>
</dbReference>
<comment type="caution">
    <text evidence="5">The sequence shown here is derived from an EMBL/GenBank/DDBJ whole genome shotgun (WGS) entry which is preliminary data.</text>
</comment>
<proteinExistence type="predicted"/>
<dbReference type="GO" id="GO:0006355">
    <property type="term" value="P:regulation of DNA-templated transcription"/>
    <property type="evidence" value="ECO:0007669"/>
    <property type="project" value="InterPro"/>
</dbReference>
<keyword evidence="2" id="KW-0238">DNA-binding</keyword>
<keyword evidence="3" id="KW-0804">Transcription</keyword>
<dbReference type="Gene3D" id="1.10.10.10">
    <property type="entry name" value="Winged helix-like DNA-binding domain superfamily/Winged helix DNA-binding domain"/>
    <property type="match status" value="1"/>
</dbReference>
<organism evidence="5 6">
    <name type="scientific">Achromobacter pulmonis</name>
    <dbReference type="NCBI Taxonomy" id="1389932"/>
    <lineage>
        <taxon>Bacteria</taxon>
        <taxon>Pseudomonadati</taxon>
        <taxon>Pseudomonadota</taxon>
        <taxon>Betaproteobacteria</taxon>
        <taxon>Burkholderiales</taxon>
        <taxon>Alcaligenaceae</taxon>
        <taxon>Achromobacter</taxon>
    </lineage>
</organism>
<name>A0A2N8KQR2_9BURK</name>
<dbReference type="AlphaFoldDB" id="A0A2N8KQR2"/>
<dbReference type="InterPro" id="IPR036388">
    <property type="entry name" value="WH-like_DNA-bd_sf"/>
</dbReference>
<feature type="domain" description="HTH luxR-type" evidence="4">
    <location>
        <begin position="827"/>
        <end position="892"/>
    </location>
</feature>
<sequence>MQPTLIPTKLAPAAQAGPWLARPRLVRALTGAGQRAVLICAPAGYGKTTLMSQAYAQLAAQGERIGWVSCDRHDAAPVDFLRYLMAAARQACPGAGRRFFGLTGADAGIYPDTALAELAAIDAPLTLFLDDVHHAACGLPDFLEALVRYAPPTMRFVLSARDARRLPLWRLRAENRLAVIGAAELAFDAGEADAYFRDCAPCRLEPAQAAALLRATEGWAMGLQLARTALAQTGDYRVAAQRHRGGNPEIGGYLLHHVLDEQPHEVREFLLKTSILDRLCARNCDALLGHARSARMLDVLVQAGLFLARLEGEDRWFRYHPLFQEFLQQRLEVEYPDECATLRRSASLWFREHGCAEEALALARATEDMPFIAQTLEATSNTLAYVGNHSAFQTAARALPPAALSAFPRLALERAWMETMRWNFAQAHHLLELAQAHMTARADPGSDFGELLLHRRMVLAFHCGDSVDAARLCEQWLARYPCAEPFISGTAYSVLMFVRALQMDNPGLAAASGKALDLYQGSGLHNAMVWHNCILGLTHESRGEIDEALQAYTQAAAQSGSLVGAPAGVLAMPAVLTAHVHYERNALDRARQLIDATPEAGQPGGLIEYIVAYFMTRSRLAAASGSAEQALAILEQGMDFAASYALPHIAQAFEVERVRQLLAAGGIDQARDIGARLGLRPDAPRLPAEGATLREANMAMTWGRIALASGQSRSAATAMQRWMEHCMARKCHRQAVLFAILAARGKWLARDTGAAMRLLAPAVRLSARFGFVRTWIDEGAPARTLLLRLYETDGPLAVEDKIYTRVLLSQMSGHADPAEIDIPQRLDPARSSPLNNRELEILALVSQGITGRFVGLRLGITEGTVKWYMQRIFDKLGVRGRRQAIDAARALGLVG</sequence>
<dbReference type="SUPFAM" id="SSF52540">
    <property type="entry name" value="P-loop containing nucleoside triphosphate hydrolases"/>
    <property type="match status" value="1"/>
</dbReference>
<keyword evidence="6" id="KW-1185">Reference proteome</keyword>
<reference evidence="5 6" key="1">
    <citation type="submission" date="2018-01" db="EMBL/GenBank/DDBJ databases">
        <title>The draft genome of an aniline degradation strain ANB-1.</title>
        <authorList>
            <person name="Zhang L."/>
            <person name="Jiang J."/>
        </authorList>
    </citation>
    <scope>NUCLEOTIDE SEQUENCE [LARGE SCALE GENOMIC DNA]</scope>
    <source>
        <strain evidence="5 6">ANB-1</strain>
    </source>
</reference>
<evidence type="ECO:0000256" key="1">
    <source>
        <dbReference type="ARBA" id="ARBA00023015"/>
    </source>
</evidence>
<dbReference type="Pfam" id="PF00196">
    <property type="entry name" value="GerE"/>
    <property type="match status" value="1"/>
</dbReference>
<dbReference type="Proteomes" id="UP000235994">
    <property type="component" value="Unassembled WGS sequence"/>
</dbReference>
<dbReference type="PANTHER" id="PTHR43214">
    <property type="entry name" value="TWO-COMPONENT RESPONSE REGULATOR"/>
    <property type="match status" value="1"/>
</dbReference>
<accession>A0A2N8KQR2</accession>
<dbReference type="CDD" id="cd06170">
    <property type="entry name" value="LuxR_C_like"/>
    <property type="match status" value="1"/>
</dbReference>
<gene>
    <name evidence="5" type="ORF">C1I89_05445</name>
</gene>
<dbReference type="Gene3D" id="3.40.50.300">
    <property type="entry name" value="P-loop containing nucleotide triphosphate hydrolases"/>
    <property type="match status" value="1"/>
</dbReference>
<dbReference type="PANTHER" id="PTHR43214:SF41">
    <property type="entry name" value="NITRATE_NITRITE RESPONSE REGULATOR PROTEIN NARP"/>
    <property type="match status" value="1"/>
</dbReference>
<dbReference type="InterPro" id="IPR011990">
    <property type="entry name" value="TPR-like_helical_dom_sf"/>
</dbReference>
<evidence type="ECO:0000256" key="3">
    <source>
        <dbReference type="ARBA" id="ARBA00023163"/>
    </source>
</evidence>
<keyword evidence="1" id="KW-0805">Transcription regulation</keyword>
<evidence type="ECO:0000313" key="5">
    <source>
        <dbReference type="EMBL" id="PND35789.1"/>
    </source>
</evidence>
<dbReference type="PRINTS" id="PR00038">
    <property type="entry name" value="HTHLUXR"/>
</dbReference>
<dbReference type="Gene3D" id="1.25.40.10">
    <property type="entry name" value="Tetratricopeptide repeat domain"/>
    <property type="match status" value="1"/>
</dbReference>
<dbReference type="InterPro" id="IPR059106">
    <property type="entry name" value="WHD_MalT"/>
</dbReference>
<dbReference type="Pfam" id="PF25873">
    <property type="entry name" value="WHD_MalT"/>
    <property type="match status" value="1"/>
</dbReference>
<dbReference type="InterPro" id="IPR041617">
    <property type="entry name" value="TPR_MalT"/>
</dbReference>
<protein>
    <recommendedName>
        <fullName evidence="4">HTH luxR-type domain-containing protein</fullName>
    </recommendedName>
</protein>
<dbReference type="InterPro" id="IPR039420">
    <property type="entry name" value="WalR-like"/>
</dbReference>
<dbReference type="InterPro" id="IPR016032">
    <property type="entry name" value="Sig_transdc_resp-reg_C-effctor"/>
</dbReference>
<dbReference type="InterPro" id="IPR027417">
    <property type="entry name" value="P-loop_NTPase"/>
</dbReference>